<sequence>MDVVAQPVLSRGGRRCPETSRDSPVDDQAETALAIDAAHWIAGSCQSELKWGGVSLVLCRF</sequence>
<comment type="caution">
    <text evidence="2">The sequence shown here is derived from an EMBL/GenBank/DDBJ whole genome shotgun (WGS) entry which is preliminary data.</text>
</comment>
<gene>
    <name evidence="2" type="ORF">LX32DRAFT_641214</name>
</gene>
<accession>A0AAD9LZX0</accession>
<proteinExistence type="predicted"/>
<reference evidence="2" key="1">
    <citation type="submission" date="2021-06" db="EMBL/GenBank/DDBJ databases">
        <title>Comparative genomics, transcriptomics and evolutionary studies reveal genomic signatures of adaptation to plant cell wall in hemibiotrophic fungi.</title>
        <authorList>
            <consortium name="DOE Joint Genome Institute"/>
            <person name="Baroncelli R."/>
            <person name="Diaz J.F."/>
            <person name="Benocci T."/>
            <person name="Peng M."/>
            <person name="Battaglia E."/>
            <person name="Haridas S."/>
            <person name="Andreopoulos W."/>
            <person name="Labutti K."/>
            <person name="Pangilinan J."/>
            <person name="Floch G.L."/>
            <person name="Makela M.R."/>
            <person name="Henrissat B."/>
            <person name="Grigoriev I.V."/>
            <person name="Crouch J.A."/>
            <person name="De Vries R.P."/>
            <person name="Sukno S.A."/>
            <person name="Thon M.R."/>
        </authorList>
    </citation>
    <scope>NUCLEOTIDE SEQUENCE</scope>
    <source>
        <strain evidence="2">MAFF235873</strain>
    </source>
</reference>
<keyword evidence="3" id="KW-1185">Reference proteome</keyword>
<feature type="region of interest" description="Disordered" evidence="1">
    <location>
        <begin position="1"/>
        <end position="27"/>
    </location>
</feature>
<protein>
    <submittedName>
        <fullName evidence="2">Uncharacterized protein</fullName>
    </submittedName>
</protein>
<feature type="compositionally biased region" description="Basic and acidic residues" evidence="1">
    <location>
        <begin position="15"/>
        <end position="24"/>
    </location>
</feature>
<name>A0AAD9LZX0_9PEZI</name>
<evidence type="ECO:0000256" key="1">
    <source>
        <dbReference type="SAM" id="MobiDB-lite"/>
    </source>
</evidence>
<dbReference type="AlphaFoldDB" id="A0AAD9LZX0"/>
<dbReference type="EMBL" id="MU842901">
    <property type="protein sequence ID" value="KAK2027102.1"/>
    <property type="molecule type" value="Genomic_DNA"/>
</dbReference>
<dbReference type="Proteomes" id="UP001232148">
    <property type="component" value="Unassembled WGS sequence"/>
</dbReference>
<evidence type="ECO:0000313" key="2">
    <source>
        <dbReference type="EMBL" id="KAK2027102.1"/>
    </source>
</evidence>
<organism evidence="2 3">
    <name type="scientific">Colletotrichum zoysiae</name>
    <dbReference type="NCBI Taxonomy" id="1216348"/>
    <lineage>
        <taxon>Eukaryota</taxon>
        <taxon>Fungi</taxon>
        <taxon>Dikarya</taxon>
        <taxon>Ascomycota</taxon>
        <taxon>Pezizomycotina</taxon>
        <taxon>Sordariomycetes</taxon>
        <taxon>Hypocreomycetidae</taxon>
        <taxon>Glomerellales</taxon>
        <taxon>Glomerellaceae</taxon>
        <taxon>Colletotrichum</taxon>
        <taxon>Colletotrichum graminicola species complex</taxon>
    </lineage>
</organism>
<evidence type="ECO:0000313" key="3">
    <source>
        <dbReference type="Proteomes" id="UP001232148"/>
    </source>
</evidence>